<accession>A0A9W9K168</accession>
<dbReference type="Proteomes" id="UP001149074">
    <property type="component" value="Unassembled WGS sequence"/>
</dbReference>
<dbReference type="OrthoDB" id="4732550at2759"/>
<gene>
    <name evidence="1" type="ORF">N7532_007993</name>
</gene>
<organism evidence="1 2">
    <name type="scientific">Penicillium argentinense</name>
    <dbReference type="NCBI Taxonomy" id="1131581"/>
    <lineage>
        <taxon>Eukaryota</taxon>
        <taxon>Fungi</taxon>
        <taxon>Dikarya</taxon>
        <taxon>Ascomycota</taxon>
        <taxon>Pezizomycotina</taxon>
        <taxon>Eurotiomycetes</taxon>
        <taxon>Eurotiomycetidae</taxon>
        <taxon>Eurotiales</taxon>
        <taxon>Aspergillaceae</taxon>
        <taxon>Penicillium</taxon>
    </lineage>
</organism>
<name>A0A9W9K168_9EURO</name>
<reference evidence="1" key="1">
    <citation type="submission" date="2022-11" db="EMBL/GenBank/DDBJ databases">
        <authorList>
            <person name="Petersen C."/>
        </authorList>
    </citation>
    <scope>NUCLEOTIDE SEQUENCE</scope>
    <source>
        <strain evidence="1">IBT 30761</strain>
    </source>
</reference>
<dbReference type="GeneID" id="81359464"/>
<comment type="caution">
    <text evidence="1">The sequence shown here is derived from an EMBL/GenBank/DDBJ whole genome shotgun (WGS) entry which is preliminary data.</text>
</comment>
<evidence type="ECO:0000313" key="1">
    <source>
        <dbReference type="EMBL" id="KAJ5089309.1"/>
    </source>
</evidence>
<protein>
    <submittedName>
        <fullName evidence="1">Uncharacterized protein</fullName>
    </submittedName>
</protein>
<dbReference type="EMBL" id="JAPQKI010000009">
    <property type="protein sequence ID" value="KAJ5089309.1"/>
    <property type="molecule type" value="Genomic_DNA"/>
</dbReference>
<sequence>MRAEVNQRLFNPTSAIGDITRILKLTKEIKHLKHKIEDATGSASAQSEDEEPKYKMVYRSMLVPDTPWSDLGHIAEDSYVRALKQTLHGMADGPPRGTFQDNQMKATMSYVMSFANSYFGRPTRKHCGKHRTAILIPFFAAFPGVLEDVTKFFELMGRSDMLHFVRDAVSDYVVSCDESGTPDEASAVILGGPVVTDQKRQAMTAHGWDILYSYFIDLVHRTTIEEFWFGFEDLLRIQRLIALETIPLSFGRMTKDEPAAERLAQELVNRVNRFVVVVYDMEGFPKFFSQNDKDEEDPWVTPLLAGGPAAQVLLEKAIRASIPDEEQNRWVQCITDEDSLHLDPNIDVLRYESEGNRTRARDVLEKQPNFFRGLRKKKLFHRESRTILKILFDMEQNKVITMLKSAEPLPGYPILLQGTDICLDLYISYDFKPSTERALLNHSPPVERYSDVFFDFSKTIQADHPKYFPALPSAEGHISKWNALAFDTPFSSQMWQNHINTVLNDRLSFACFCQTTFVVSANDVSSAKTNLKALLAVIKEHDWKISVPGPEEWTTDIDSLDLWTMWQGQNNQQVIAKEDGRLGRLWMKIPRNPKYPTAVEGNLHGGVAKIRSHMSVSGCSEALADF</sequence>
<dbReference type="RefSeq" id="XP_056471291.1">
    <property type="nucleotide sequence ID" value="XM_056620485.1"/>
</dbReference>
<dbReference type="AlphaFoldDB" id="A0A9W9K168"/>
<evidence type="ECO:0000313" key="2">
    <source>
        <dbReference type="Proteomes" id="UP001149074"/>
    </source>
</evidence>
<reference evidence="1" key="2">
    <citation type="journal article" date="2023" name="IMA Fungus">
        <title>Comparative genomic study of the Penicillium genus elucidates a diverse pangenome and 15 lateral gene transfer events.</title>
        <authorList>
            <person name="Petersen C."/>
            <person name="Sorensen T."/>
            <person name="Nielsen M.R."/>
            <person name="Sondergaard T.E."/>
            <person name="Sorensen J.L."/>
            <person name="Fitzpatrick D.A."/>
            <person name="Frisvad J.C."/>
            <person name="Nielsen K.L."/>
        </authorList>
    </citation>
    <scope>NUCLEOTIDE SEQUENCE</scope>
    <source>
        <strain evidence="1">IBT 30761</strain>
    </source>
</reference>
<proteinExistence type="predicted"/>
<keyword evidence="2" id="KW-1185">Reference proteome</keyword>